<dbReference type="Proteomes" id="UP000823915">
    <property type="component" value="Unassembled WGS sequence"/>
</dbReference>
<evidence type="ECO:0000313" key="1">
    <source>
        <dbReference type="EMBL" id="HIY26733.1"/>
    </source>
</evidence>
<organism evidence="1 2">
    <name type="scientific">Candidatus Acutalibacter pullistercoris</name>
    <dbReference type="NCBI Taxonomy" id="2838418"/>
    <lineage>
        <taxon>Bacteria</taxon>
        <taxon>Bacillati</taxon>
        <taxon>Bacillota</taxon>
        <taxon>Clostridia</taxon>
        <taxon>Eubacteriales</taxon>
        <taxon>Acutalibacteraceae</taxon>
        <taxon>Acutalibacter</taxon>
    </lineage>
</organism>
<comment type="caution">
    <text evidence="1">The sequence shown here is derived from an EMBL/GenBank/DDBJ whole genome shotgun (WGS) entry which is preliminary data.</text>
</comment>
<dbReference type="EMBL" id="DXDU01000101">
    <property type="protein sequence ID" value="HIY26733.1"/>
    <property type="molecule type" value="Genomic_DNA"/>
</dbReference>
<accession>A0A9D1YGB7</accession>
<dbReference type="AlphaFoldDB" id="A0A9D1YGB7"/>
<reference evidence="1" key="1">
    <citation type="journal article" date="2021" name="PeerJ">
        <title>Extensive microbial diversity within the chicken gut microbiome revealed by metagenomics and culture.</title>
        <authorList>
            <person name="Gilroy R."/>
            <person name="Ravi A."/>
            <person name="Getino M."/>
            <person name="Pursley I."/>
            <person name="Horton D.L."/>
            <person name="Alikhan N.F."/>
            <person name="Baker D."/>
            <person name="Gharbi K."/>
            <person name="Hall N."/>
            <person name="Watson M."/>
            <person name="Adriaenssens E.M."/>
            <person name="Foster-Nyarko E."/>
            <person name="Jarju S."/>
            <person name="Secka A."/>
            <person name="Antonio M."/>
            <person name="Oren A."/>
            <person name="Chaudhuri R.R."/>
            <person name="La Ragione R."/>
            <person name="Hildebrand F."/>
            <person name="Pallen M.J."/>
        </authorList>
    </citation>
    <scope>NUCLEOTIDE SEQUENCE</scope>
    <source>
        <strain evidence="1">1282</strain>
    </source>
</reference>
<name>A0A9D1YGB7_9FIRM</name>
<protein>
    <submittedName>
        <fullName evidence="1">Uncharacterized protein</fullName>
    </submittedName>
</protein>
<reference evidence="1" key="2">
    <citation type="submission" date="2021-04" db="EMBL/GenBank/DDBJ databases">
        <authorList>
            <person name="Gilroy R."/>
        </authorList>
    </citation>
    <scope>NUCLEOTIDE SEQUENCE</scope>
    <source>
        <strain evidence="1">1282</strain>
    </source>
</reference>
<evidence type="ECO:0000313" key="2">
    <source>
        <dbReference type="Proteomes" id="UP000823915"/>
    </source>
</evidence>
<proteinExistence type="predicted"/>
<sequence length="357" mass="38986">MKRYMYVAGEPSRQDLQELSGLGITGILGPASMGERAREAGLELYACGGAFPAGDHPPQEDLALDIRGRRQLWFGSCCPNHQPTRERNLEGYRAMAQAPGVSGLVMDGARFSSPASSLDLDSVFTCFCPRCMGKMDALGLDPERIRAGVSALYAWLREGGERPREWRGVHQWLDFRRICAGEHLKDFACIAREEGLAAGAFFFPPSLGRLVGQSYRDMGDSLDVIFPMLYPAYPEKPGDPGTACLNWELFAMGRLLTLGGAMGHSEALRALSGWMGVELPPPAQLRREVPRALVGKETARAIREGKPAQIVPILQLDDPKLEASMAQAEAAGAQALAFFAWEPALPGNWKQVLARTR</sequence>
<gene>
    <name evidence="1" type="ORF">H9838_06115</name>
</gene>